<evidence type="ECO:0000256" key="7">
    <source>
        <dbReference type="ARBA" id="ARBA00023002"/>
    </source>
</evidence>
<evidence type="ECO:0000256" key="6">
    <source>
        <dbReference type="ARBA" id="ARBA00021582"/>
    </source>
</evidence>
<evidence type="ECO:0000256" key="3">
    <source>
        <dbReference type="ARBA" id="ARBA00005854"/>
    </source>
</evidence>
<dbReference type="EC" id="1.1.1.95" evidence="5"/>
<organism evidence="14 15">
    <name type="scientific">Vibrio algarum</name>
    <dbReference type="NCBI Taxonomy" id="3020714"/>
    <lineage>
        <taxon>Bacteria</taxon>
        <taxon>Pseudomonadati</taxon>
        <taxon>Pseudomonadota</taxon>
        <taxon>Gammaproteobacteria</taxon>
        <taxon>Vibrionales</taxon>
        <taxon>Vibrionaceae</taxon>
        <taxon>Vibrio</taxon>
    </lineage>
</organism>
<dbReference type="SUPFAM" id="SSF55021">
    <property type="entry name" value="ACT-like"/>
    <property type="match status" value="1"/>
</dbReference>
<dbReference type="InterPro" id="IPR006139">
    <property type="entry name" value="D-isomer_2_OHA_DH_cat_dom"/>
</dbReference>
<dbReference type="RefSeq" id="WP_272139774.1">
    <property type="nucleotide sequence ID" value="NZ_JAQLOI010000003.1"/>
</dbReference>
<dbReference type="CDD" id="cd04901">
    <property type="entry name" value="ACT_3PGDH"/>
    <property type="match status" value="1"/>
</dbReference>
<dbReference type="InterPro" id="IPR029753">
    <property type="entry name" value="D-isomer_DH_CS"/>
</dbReference>
<dbReference type="InterPro" id="IPR029752">
    <property type="entry name" value="D-isomer_DH_CS1"/>
</dbReference>
<dbReference type="PROSITE" id="PS51671">
    <property type="entry name" value="ACT"/>
    <property type="match status" value="1"/>
</dbReference>
<evidence type="ECO:0000256" key="10">
    <source>
        <dbReference type="ARBA" id="ARBA00048126"/>
    </source>
</evidence>
<dbReference type="InterPro" id="IPR036291">
    <property type="entry name" value="NAD(P)-bd_dom_sf"/>
</dbReference>
<protein>
    <recommendedName>
        <fullName evidence="6">D-3-phosphoglycerate dehydrogenase</fullName>
        <ecNumber evidence="4">1.1.1.399</ecNumber>
        <ecNumber evidence="5">1.1.1.95</ecNumber>
    </recommendedName>
    <alternativeName>
        <fullName evidence="9">2-oxoglutarate reductase</fullName>
    </alternativeName>
</protein>
<dbReference type="Proteomes" id="UP001210678">
    <property type="component" value="Unassembled WGS sequence"/>
</dbReference>
<dbReference type="PANTHER" id="PTHR42938:SF47">
    <property type="entry name" value="HYDROXYPYRUVATE REDUCTASE"/>
    <property type="match status" value="1"/>
</dbReference>
<dbReference type="Gene3D" id="3.30.70.260">
    <property type="match status" value="1"/>
</dbReference>
<feature type="domain" description="ACT" evidence="13">
    <location>
        <begin position="321"/>
        <end position="389"/>
    </location>
</feature>
<evidence type="ECO:0000256" key="1">
    <source>
        <dbReference type="ARBA" id="ARBA00003800"/>
    </source>
</evidence>
<name>A0ABT4YWC2_9VIBR</name>
<evidence type="ECO:0000313" key="14">
    <source>
        <dbReference type="EMBL" id="MDB1125770.1"/>
    </source>
</evidence>
<dbReference type="EC" id="1.1.1.399" evidence="4"/>
<dbReference type="InterPro" id="IPR045865">
    <property type="entry name" value="ACT-like_dom_sf"/>
</dbReference>
<evidence type="ECO:0000259" key="13">
    <source>
        <dbReference type="PROSITE" id="PS51671"/>
    </source>
</evidence>
<proteinExistence type="inferred from homology"/>
<dbReference type="CDD" id="cd12174">
    <property type="entry name" value="PGDH_like_3"/>
    <property type="match status" value="1"/>
</dbReference>
<comment type="function">
    <text evidence="1">Catalyzes the reversible oxidation of 3-phospho-D-glycerate to 3-phosphonooxypyruvate, the first step of the phosphorylated L-serine biosynthesis pathway. Also catalyzes the reversible oxidation of 2-hydroxyglutarate to 2-oxoglutarate.</text>
</comment>
<dbReference type="EMBL" id="JAQLOI010000003">
    <property type="protein sequence ID" value="MDB1125770.1"/>
    <property type="molecule type" value="Genomic_DNA"/>
</dbReference>
<reference evidence="14 15" key="1">
    <citation type="submission" date="2023-01" db="EMBL/GenBank/DDBJ databases">
        <title>Vibrio sp. KJ40-1 sp.nov, isolated from marine algae.</title>
        <authorList>
            <person name="Butt M."/>
            <person name="Kim J.M.J."/>
            <person name="Jeon C.O.C."/>
        </authorList>
    </citation>
    <scope>NUCLEOTIDE SEQUENCE [LARGE SCALE GENOMIC DNA]</scope>
    <source>
        <strain evidence="14 15">KJ40-1</strain>
    </source>
</reference>
<evidence type="ECO:0000256" key="5">
    <source>
        <dbReference type="ARBA" id="ARBA00013143"/>
    </source>
</evidence>
<comment type="similarity">
    <text evidence="3 12">Belongs to the D-isomer specific 2-hydroxyacid dehydrogenase family.</text>
</comment>
<comment type="catalytic activity">
    <reaction evidence="10">
        <text>(R)-2-hydroxyglutarate + NAD(+) = 2-oxoglutarate + NADH + H(+)</text>
        <dbReference type="Rhea" id="RHEA:49612"/>
        <dbReference type="ChEBI" id="CHEBI:15378"/>
        <dbReference type="ChEBI" id="CHEBI:15801"/>
        <dbReference type="ChEBI" id="CHEBI:16810"/>
        <dbReference type="ChEBI" id="CHEBI:57540"/>
        <dbReference type="ChEBI" id="CHEBI:57945"/>
        <dbReference type="EC" id="1.1.1.399"/>
    </reaction>
</comment>
<sequence>MRKIRTYNSISAHGLDRFPRDSYEVASEISEPDAIMLRSQSLHEICFPDRVKAIARCGAGVNNIPVRDCTHQGIVVFNTPGANANAVKELVLTGMLMSSRNIISGIDFTRTLVNELDNPQFSKLVEKEKKNFVGSELAGKTLGVVGLGAIGASVAHAALALGMNVVGYDPALSVDTAWRLSSQIQRAENLQWLLSRSDFVSLHVPANEHTKDMLNTETFSHAKPGSVILNFARGSIVNQQALMSSLELGTVKQYVCDFPSPELLEHPKVILLPHLGASTEEAEQNCATMAADQLMDFLENGNIRNSVNFPTIRLDRTKGYRIAFANDNVPKVLSQVLVVLSDLEINVIDMLNRSRDDIAYTIVDIESEPTEQLLAQITAVEHVFNVSAF</sequence>
<evidence type="ECO:0000256" key="11">
    <source>
        <dbReference type="ARBA" id="ARBA00048731"/>
    </source>
</evidence>
<evidence type="ECO:0000256" key="9">
    <source>
        <dbReference type="ARBA" id="ARBA00030455"/>
    </source>
</evidence>
<comment type="catalytic activity">
    <reaction evidence="11">
        <text>(2R)-3-phosphoglycerate + NAD(+) = 3-phosphooxypyruvate + NADH + H(+)</text>
        <dbReference type="Rhea" id="RHEA:12641"/>
        <dbReference type="ChEBI" id="CHEBI:15378"/>
        <dbReference type="ChEBI" id="CHEBI:18110"/>
        <dbReference type="ChEBI" id="CHEBI:57540"/>
        <dbReference type="ChEBI" id="CHEBI:57945"/>
        <dbReference type="ChEBI" id="CHEBI:58272"/>
        <dbReference type="EC" id="1.1.1.95"/>
    </reaction>
</comment>
<evidence type="ECO:0000313" key="15">
    <source>
        <dbReference type="Proteomes" id="UP001210678"/>
    </source>
</evidence>
<gene>
    <name evidence="14" type="ORF">PGX00_19740</name>
</gene>
<dbReference type="PROSITE" id="PS00065">
    <property type="entry name" value="D_2_HYDROXYACID_DH_1"/>
    <property type="match status" value="1"/>
</dbReference>
<dbReference type="InterPro" id="IPR002912">
    <property type="entry name" value="ACT_dom"/>
</dbReference>
<keyword evidence="15" id="KW-1185">Reference proteome</keyword>
<dbReference type="PANTHER" id="PTHR42938">
    <property type="entry name" value="FORMATE DEHYDROGENASE 1"/>
    <property type="match status" value="1"/>
</dbReference>
<dbReference type="Pfam" id="PF02826">
    <property type="entry name" value="2-Hacid_dh_C"/>
    <property type="match status" value="1"/>
</dbReference>
<keyword evidence="8" id="KW-0520">NAD</keyword>
<keyword evidence="7 12" id="KW-0560">Oxidoreductase</keyword>
<comment type="pathway">
    <text evidence="2">Amino-acid biosynthesis; L-serine biosynthesis; L-serine from 3-phospho-D-glycerate: step 1/3.</text>
</comment>
<evidence type="ECO:0000256" key="4">
    <source>
        <dbReference type="ARBA" id="ARBA00013001"/>
    </source>
</evidence>
<accession>A0ABT4YWC2</accession>
<dbReference type="SUPFAM" id="SSF51735">
    <property type="entry name" value="NAD(P)-binding Rossmann-fold domains"/>
    <property type="match status" value="1"/>
</dbReference>
<comment type="caution">
    <text evidence="14">The sequence shown here is derived from an EMBL/GenBank/DDBJ whole genome shotgun (WGS) entry which is preliminary data.</text>
</comment>
<dbReference type="PROSITE" id="PS00670">
    <property type="entry name" value="D_2_HYDROXYACID_DH_2"/>
    <property type="match status" value="1"/>
</dbReference>
<dbReference type="SUPFAM" id="SSF52283">
    <property type="entry name" value="Formate/glycerate dehydrogenase catalytic domain-like"/>
    <property type="match status" value="1"/>
</dbReference>
<dbReference type="Gene3D" id="3.40.50.720">
    <property type="entry name" value="NAD(P)-binding Rossmann-like Domain"/>
    <property type="match status" value="2"/>
</dbReference>
<dbReference type="Pfam" id="PF00389">
    <property type="entry name" value="2-Hacid_dh"/>
    <property type="match status" value="1"/>
</dbReference>
<evidence type="ECO:0000256" key="8">
    <source>
        <dbReference type="ARBA" id="ARBA00023027"/>
    </source>
</evidence>
<dbReference type="InterPro" id="IPR006140">
    <property type="entry name" value="D-isomer_DH_NAD-bd"/>
</dbReference>
<evidence type="ECO:0000256" key="12">
    <source>
        <dbReference type="RuleBase" id="RU003719"/>
    </source>
</evidence>
<evidence type="ECO:0000256" key="2">
    <source>
        <dbReference type="ARBA" id="ARBA00005216"/>
    </source>
</evidence>
<dbReference type="PROSITE" id="PS00671">
    <property type="entry name" value="D_2_HYDROXYACID_DH_3"/>
    <property type="match status" value="1"/>
</dbReference>